<dbReference type="Pfam" id="PF08238">
    <property type="entry name" value="Sel1"/>
    <property type="match status" value="6"/>
</dbReference>
<dbReference type="InterPro" id="IPR011990">
    <property type="entry name" value="TPR-like_helical_dom_sf"/>
</dbReference>
<name>A0A7S2RU95_9STRA</name>
<reference evidence="2" key="1">
    <citation type="submission" date="2021-01" db="EMBL/GenBank/DDBJ databases">
        <authorList>
            <person name="Corre E."/>
            <person name="Pelletier E."/>
            <person name="Niang G."/>
            <person name="Scheremetjew M."/>
            <person name="Finn R."/>
            <person name="Kale V."/>
            <person name="Holt S."/>
            <person name="Cochrane G."/>
            <person name="Meng A."/>
            <person name="Brown T."/>
            <person name="Cohen L."/>
        </authorList>
    </citation>
    <scope>NUCLEOTIDE SEQUENCE</scope>
    <source>
        <strain evidence="2">CCMP1243</strain>
    </source>
</reference>
<proteinExistence type="inferred from homology"/>
<dbReference type="SMART" id="SM00671">
    <property type="entry name" value="SEL1"/>
    <property type="match status" value="6"/>
</dbReference>
<organism evidence="2">
    <name type="scientific">Rhizochromulina marina</name>
    <dbReference type="NCBI Taxonomy" id="1034831"/>
    <lineage>
        <taxon>Eukaryota</taxon>
        <taxon>Sar</taxon>
        <taxon>Stramenopiles</taxon>
        <taxon>Ochrophyta</taxon>
        <taxon>Dictyochophyceae</taxon>
        <taxon>Rhizochromulinales</taxon>
        <taxon>Rhizochromulina</taxon>
    </lineage>
</organism>
<comment type="similarity">
    <text evidence="1">Belongs to the sel-1 family.</text>
</comment>
<dbReference type="InterPro" id="IPR006597">
    <property type="entry name" value="Sel1-like"/>
</dbReference>
<dbReference type="SUPFAM" id="SSF81901">
    <property type="entry name" value="HCP-like"/>
    <property type="match status" value="2"/>
</dbReference>
<dbReference type="EMBL" id="HBHJ01012304">
    <property type="protein sequence ID" value="CAD9680762.1"/>
    <property type="molecule type" value="Transcribed_RNA"/>
</dbReference>
<sequence>MRWLQGLPRSVRLVHGRHCVLRAFSDAAARGLELMGQGKFAEAVPHLQSAVEDGGSDDFEQSAEVFFALGVLAQRTLERNEGEHSCAGGAANREEVLRQIQAQRREAMRRKKARATGDGTPVTITHHSSSSARFTLLEEDALAAGFFELAADRGHTGAMVGLGNLCLQRAEADYGEGTPDEAWRLQTRRAIEQAIEWYHQAADAEPPHADALYNLGQVFFTGRGGSKIRREEAVALFQRSARAGDSSAEFFLFQLYRVGDAEANIAEDPQECLRHLDNAVRAKHPQATYYKALLHRTGDPDLEIEASHEEFLRFLGIAVELGDPEATFCLGDMLYHGSDGLDQDLEAAHRHLKAAAQAGHADAMCSLGSLYYQGQGCEKDLQAAFHWYQQAAETGKEDGSPHREAWLNVANMHARGDFVPKNMEVAKQILRFLESTQGGGHPQEQGQGTIEK</sequence>
<gene>
    <name evidence="2" type="ORF">RMAR1173_LOCUS8032</name>
</gene>
<evidence type="ECO:0000256" key="1">
    <source>
        <dbReference type="ARBA" id="ARBA00038101"/>
    </source>
</evidence>
<dbReference type="PANTHER" id="PTHR11102">
    <property type="entry name" value="SEL-1-LIKE PROTEIN"/>
    <property type="match status" value="1"/>
</dbReference>
<protein>
    <submittedName>
        <fullName evidence="2">Uncharacterized protein</fullName>
    </submittedName>
</protein>
<dbReference type="Gene3D" id="1.25.40.10">
    <property type="entry name" value="Tetratricopeptide repeat domain"/>
    <property type="match status" value="2"/>
</dbReference>
<dbReference type="InterPro" id="IPR050767">
    <property type="entry name" value="Sel1_AlgK"/>
</dbReference>
<dbReference type="PANTHER" id="PTHR11102:SF147">
    <property type="entry name" value="SEL1L ADAPTOR SUBUNIT OF ERAD E3 UBIQUITIN LIGASE"/>
    <property type="match status" value="1"/>
</dbReference>
<evidence type="ECO:0000313" key="2">
    <source>
        <dbReference type="EMBL" id="CAD9680762.1"/>
    </source>
</evidence>
<dbReference type="AlphaFoldDB" id="A0A7S2RU95"/>
<accession>A0A7S2RU95</accession>